<dbReference type="EMBL" id="JACAZF010000008">
    <property type="protein sequence ID" value="KAF7297494.1"/>
    <property type="molecule type" value="Genomic_DNA"/>
</dbReference>
<reference evidence="1" key="1">
    <citation type="submission" date="2020-05" db="EMBL/GenBank/DDBJ databases">
        <title>Mycena genomes resolve the evolution of fungal bioluminescence.</title>
        <authorList>
            <person name="Tsai I.J."/>
        </authorList>
    </citation>
    <scope>NUCLEOTIDE SEQUENCE</scope>
    <source>
        <strain evidence="1">171206Taipei</strain>
    </source>
</reference>
<dbReference type="SUPFAM" id="SSF52047">
    <property type="entry name" value="RNI-like"/>
    <property type="match status" value="1"/>
</dbReference>
<organism evidence="1 2">
    <name type="scientific">Mycena indigotica</name>
    <dbReference type="NCBI Taxonomy" id="2126181"/>
    <lineage>
        <taxon>Eukaryota</taxon>
        <taxon>Fungi</taxon>
        <taxon>Dikarya</taxon>
        <taxon>Basidiomycota</taxon>
        <taxon>Agaricomycotina</taxon>
        <taxon>Agaricomycetes</taxon>
        <taxon>Agaricomycetidae</taxon>
        <taxon>Agaricales</taxon>
        <taxon>Marasmiineae</taxon>
        <taxon>Mycenaceae</taxon>
        <taxon>Mycena</taxon>
    </lineage>
</organism>
<evidence type="ECO:0000313" key="2">
    <source>
        <dbReference type="Proteomes" id="UP000636479"/>
    </source>
</evidence>
<name>A0A8H6VXA8_9AGAR</name>
<keyword evidence="2" id="KW-1185">Reference proteome</keyword>
<gene>
    <name evidence="1" type="ORF">MIND_00983200</name>
</gene>
<dbReference type="OrthoDB" id="3031760at2759"/>
<sequence length="525" mass="59564">MHDCLRHFELRLQIVEHIPLRDRNTLFALARTCRLFEEPALDRLWSVAEHDTLGHLIACLPPDAITTTEKPYGPYLNLELTTLRALMFNDWERFRLHCHRIREFNDVTWLTFFRYGGALSSLASWLPWDYLFPRLRTLSWHISPHIAMDASMHMKNLRMFLSPTLREFRFSGTVLAEILPSLPVVAHKAPSLTDITIAADDFDVSSYTTIERAAIGAFVEKFRCLRHLNVPTINIHALEHLATVDNFSTLIVDEFDSDMFPQPSFSAQSAPVFAALKSVSMSCAHLPSAIRFLRAITGLEDMSLVPILDEHTTEHISELFSALVSTGCHQTLTFISLLIWRDDQAPVPIRRDVFVTLAQSFAALESLCIRWNGPLDIDDATLALLATNCPQLRVLQICSQINRWEPPVLTLAVLLSVAHTCKHLETIHLTLDATTPPAIRRGSAGEQRVTQCALRTINFTFSTLTDAHPVASFLSSIFPALEDTRTMWEEEEVMQGRWQEVQQILPLVQAIRRDEQEWAVGPLST</sequence>
<dbReference type="AlphaFoldDB" id="A0A8H6VXA8"/>
<dbReference type="GeneID" id="59348957"/>
<accession>A0A8H6VXA8</accession>
<dbReference type="RefSeq" id="XP_037217853.1">
    <property type="nucleotide sequence ID" value="XM_037366441.1"/>
</dbReference>
<evidence type="ECO:0000313" key="1">
    <source>
        <dbReference type="EMBL" id="KAF7297494.1"/>
    </source>
</evidence>
<dbReference type="InterPro" id="IPR032675">
    <property type="entry name" value="LRR_dom_sf"/>
</dbReference>
<comment type="caution">
    <text evidence="1">The sequence shown here is derived from an EMBL/GenBank/DDBJ whole genome shotgun (WGS) entry which is preliminary data.</text>
</comment>
<protein>
    <recommendedName>
        <fullName evidence="3">F-box domain-containing protein</fullName>
    </recommendedName>
</protein>
<proteinExistence type="predicted"/>
<dbReference type="Proteomes" id="UP000636479">
    <property type="component" value="Unassembled WGS sequence"/>
</dbReference>
<dbReference type="Gene3D" id="3.80.10.10">
    <property type="entry name" value="Ribonuclease Inhibitor"/>
    <property type="match status" value="1"/>
</dbReference>
<evidence type="ECO:0008006" key="3">
    <source>
        <dbReference type="Google" id="ProtNLM"/>
    </source>
</evidence>